<dbReference type="Pfam" id="PF13086">
    <property type="entry name" value="AAA_11"/>
    <property type="match status" value="1"/>
</dbReference>
<keyword evidence="5" id="KW-0347">Helicase</keyword>
<dbReference type="PANTHER" id="PTHR10887">
    <property type="entry name" value="DNA2/NAM7 HELICASE FAMILY"/>
    <property type="match status" value="1"/>
</dbReference>
<keyword evidence="3" id="KW-0547">Nucleotide-binding</keyword>
<name>A0A9P9DCQ8_9PLEO</name>
<dbReference type="GO" id="GO:0004386">
    <property type="term" value="F:helicase activity"/>
    <property type="evidence" value="ECO:0007669"/>
    <property type="project" value="UniProtKB-KW"/>
</dbReference>
<keyword evidence="4" id="KW-0378">Hydrolase</keyword>
<dbReference type="InterPro" id="IPR041679">
    <property type="entry name" value="DNA2/NAM7-like_C"/>
</dbReference>
<dbReference type="CDD" id="cd18808">
    <property type="entry name" value="SF1_C_Upf1"/>
    <property type="match status" value="1"/>
</dbReference>
<organism evidence="13 14">
    <name type="scientific">Dendryphion nanum</name>
    <dbReference type="NCBI Taxonomy" id="256645"/>
    <lineage>
        <taxon>Eukaryota</taxon>
        <taxon>Fungi</taxon>
        <taxon>Dikarya</taxon>
        <taxon>Ascomycota</taxon>
        <taxon>Pezizomycotina</taxon>
        <taxon>Dothideomycetes</taxon>
        <taxon>Pleosporomycetidae</taxon>
        <taxon>Pleosporales</taxon>
        <taxon>Torulaceae</taxon>
        <taxon>Dendryphion</taxon>
    </lineage>
</organism>
<keyword evidence="6" id="KW-0067">ATP-binding</keyword>
<evidence type="ECO:0000259" key="10">
    <source>
        <dbReference type="Pfam" id="PF13086"/>
    </source>
</evidence>
<dbReference type="GO" id="GO:0016604">
    <property type="term" value="C:nuclear body"/>
    <property type="evidence" value="ECO:0007669"/>
    <property type="project" value="TreeGrafter"/>
</dbReference>
<evidence type="ECO:0000256" key="3">
    <source>
        <dbReference type="ARBA" id="ARBA00022741"/>
    </source>
</evidence>
<dbReference type="Proteomes" id="UP000700596">
    <property type="component" value="Unassembled WGS sequence"/>
</dbReference>
<feature type="domain" description="DNA2/NAM7 helicase helicase" evidence="10">
    <location>
        <begin position="1263"/>
        <end position="1549"/>
    </location>
</feature>
<evidence type="ECO:0000256" key="1">
    <source>
        <dbReference type="ARBA" id="ARBA00004123"/>
    </source>
</evidence>
<dbReference type="EMBL" id="JAGMWT010000014">
    <property type="protein sequence ID" value="KAH7116848.1"/>
    <property type="molecule type" value="Genomic_DNA"/>
</dbReference>
<proteinExistence type="inferred from homology"/>
<dbReference type="GO" id="GO:0005694">
    <property type="term" value="C:chromosome"/>
    <property type="evidence" value="ECO:0007669"/>
    <property type="project" value="UniProtKB-ARBA"/>
</dbReference>
<feature type="region of interest" description="Disordered" evidence="8">
    <location>
        <begin position="1808"/>
        <end position="1838"/>
    </location>
</feature>
<feature type="compositionally biased region" description="Acidic residues" evidence="8">
    <location>
        <begin position="996"/>
        <end position="1007"/>
    </location>
</feature>
<dbReference type="InterPro" id="IPR027417">
    <property type="entry name" value="P-loop_NTPase"/>
</dbReference>
<accession>A0A9P9DCQ8</accession>
<dbReference type="GO" id="GO:0006369">
    <property type="term" value="P:termination of RNA polymerase II transcription"/>
    <property type="evidence" value="ECO:0007669"/>
    <property type="project" value="TreeGrafter"/>
</dbReference>
<protein>
    <submittedName>
        <fullName evidence="13">tRNA-splicing endonuclease-like protein</fullName>
    </submittedName>
</protein>
<gene>
    <name evidence="13" type="ORF">B0J11DRAFT_102490</name>
</gene>
<dbReference type="Pfam" id="PF12726">
    <property type="entry name" value="SEN1_N"/>
    <property type="match status" value="1"/>
</dbReference>
<dbReference type="GO" id="GO:0004519">
    <property type="term" value="F:endonuclease activity"/>
    <property type="evidence" value="ECO:0007669"/>
    <property type="project" value="UniProtKB-KW"/>
</dbReference>
<reference evidence="13" key="1">
    <citation type="journal article" date="2021" name="Nat. Commun.">
        <title>Genetic determinants of endophytism in the Arabidopsis root mycobiome.</title>
        <authorList>
            <person name="Mesny F."/>
            <person name="Miyauchi S."/>
            <person name="Thiergart T."/>
            <person name="Pickel B."/>
            <person name="Atanasova L."/>
            <person name="Karlsson M."/>
            <person name="Huettel B."/>
            <person name="Barry K.W."/>
            <person name="Haridas S."/>
            <person name="Chen C."/>
            <person name="Bauer D."/>
            <person name="Andreopoulos W."/>
            <person name="Pangilinan J."/>
            <person name="LaButti K."/>
            <person name="Riley R."/>
            <person name="Lipzen A."/>
            <person name="Clum A."/>
            <person name="Drula E."/>
            <person name="Henrissat B."/>
            <person name="Kohler A."/>
            <person name="Grigoriev I.V."/>
            <person name="Martin F.M."/>
            <person name="Hacquard S."/>
        </authorList>
    </citation>
    <scope>NUCLEOTIDE SEQUENCE</scope>
    <source>
        <strain evidence="13">MPI-CAGE-CH-0243</strain>
    </source>
</reference>
<dbReference type="InterPro" id="IPR047187">
    <property type="entry name" value="SF1_C_Upf1"/>
</dbReference>
<dbReference type="PANTHER" id="PTHR10887:SF495">
    <property type="entry name" value="HELICASE SENATAXIN ISOFORM X1-RELATED"/>
    <property type="match status" value="1"/>
</dbReference>
<evidence type="ECO:0000259" key="9">
    <source>
        <dbReference type="Pfam" id="PF12726"/>
    </source>
</evidence>
<keyword evidence="13" id="KW-0540">Nuclease</keyword>
<feature type="domain" description="Helicase SEN1 beta-barrel" evidence="12">
    <location>
        <begin position="1117"/>
        <end position="1213"/>
    </location>
</feature>
<evidence type="ECO:0000256" key="2">
    <source>
        <dbReference type="ARBA" id="ARBA00007913"/>
    </source>
</evidence>
<dbReference type="GO" id="GO:0016787">
    <property type="term" value="F:hydrolase activity"/>
    <property type="evidence" value="ECO:0007669"/>
    <property type="project" value="UniProtKB-KW"/>
</dbReference>
<evidence type="ECO:0000259" key="12">
    <source>
        <dbReference type="Pfam" id="PF23576"/>
    </source>
</evidence>
<dbReference type="Pfam" id="PF23576">
    <property type="entry name" value="SEN1_barrel"/>
    <property type="match status" value="1"/>
</dbReference>
<dbReference type="FunFam" id="3.40.50.300:FF:001152">
    <property type="entry name" value="tRNA-splicing endonuclease, putative"/>
    <property type="match status" value="1"/>
</dbReference>
<evidence type="ECO:0000313" key="14">
    <source>
        <dbReference type="Proteomes" id="UP000700596"/>
    </source>
</evidence>
<feature type="region of interest" description="Disordered" evidence="8">
    <location>
        <begin position="908"/>
        <end position="1025"/>
    </location>
</feature>
<dbReference type="CDD" id="cd18042">
    <property type="entry name" value="DEXXQc_SETX"/>
    <property type="match status" value="1"/>
</dbReference>
<dbReference type="GO" id="GO:0001147">
    <property type="term" value="F:transcription termination site sequence-specific DNA binding"/>
    <property type="evidence" value="ECO:0007669"/>
    <property type="project" value="TreeGrafter"/>
</dbReference>
<keyword evidence="13" id="KW-0255">Endonuclease</keyword>
<keyword evidence="7" id="KW-0539">Nucleus</keyword>
<dbReference type="InterPro" id="IPR041677">
    <property type="entry name" value="DNA2/NAM7_AAA_11"/>
</dbReference>
<dbReference type="InterPro" id="IPR045055">
    <property type="entry name" value="DNA2/NAM7-like"/>
</dbReference>
<feature type="compositionally biased region" description="Acidic residues" evidence="8">
    <location>
        <begin position="1882"/>
        <end position="1895"/>
    </location>
</feature>
<comment type="subcellular location">
    <subcellularLocation>
        <location evidence="1">Nucleus</location>
    </subcellularLocation>
</comment>
<dbReference type="Pfam" id="PF13087">
    <property type="entry name" value="AAA_12"/>
    <property type="match status" value="1"/>
</dbReference>
<feature type="domain" description="Helicase Sen1 N-terminal" evidence="9">
    <location>
        <begin position="88"/>
        <end position="817"/>
    </location>
</feature>
<comment type="caution">
    <text evidence="13">The sequence shown here is derived from an EMBL/GenBank/DDBJ whole genome shotgun (WGS) entry which is preliminary data.</text>
</comment>
<dbReference type="InterPro" id="IPR056474">
    <property type="entry name" value="SEN1_barrel"/>
</dbReference>
<comment type="similarity">
    <text evidence="2">Belongs to the DNA2/NAM7 helicase family.</text>
</comment>
<dbReference type="FunFam" id="3.40.50.300:FF:000326">
    <property type="entry name" value="P-loop containing nucleoside triphosphate hydrolase"/>
    <property type="match status" value="1"/>
</dbReference>
<keyword evidence="14" id="KW-1185">Reference proteome</keyword>
<dbReference type="GO" id="GO:0005524">
    <property type="term" value="F:ATP binding"/>
    <property type="evidence" value="ECO:0007669"/>
    <property type="project" value="UniProtKB-KW"/>
</dbReference>
<evidence type="ECO:0000256" key="5">
    <source>
        <dbReference type="ARBA" id="ARBA00022806"/>
    </source>
</evidence>
<dbReference type="OrthoDB" id="6513042at2759"/>
<evidence type="ECO:0000256" key="8">
    <source>
        <dbReference type="SAM" id="MobiDB-lite"/>
    </source>
</evidence>
<evidence type="ECO:0000256" key="7">
    <source>
        <dbReference type="ARBA" id="ARBA00023242"/>
    </source>
</evidence>
<evidence type="ECO:0000256" key="6">
    <source>
        <dbReference type="ARBA" id="ARBA00022840"/>
    </source>
</evidence>
<feature type="region of interest" description="Disordered" evidence="8">
    <location>
        <begin position="1875"/>
        <end position="1974"/>
    </location>
</feature>
<dbReference type="SUPFAM" id="SSF52540">
    <property type="entry name" value="P-loop containing nucleoside triphosphate hydrolases"/>
    <property type="match status" value="1"/>
</dbReference>
<evidence type="ECO:0000313" key="13">
    <source>
        <dbReference type="EMBL" id="KAH7116848.1"/>
    </source>
</evidence>
<evidence type="ECO:0000256" key="4">
    <source>
        <dbReference type="ARBA" id="ARBA00022801"/>
    </source>
</evidence>
<evidence type="ECO:0000259" key="11">
    <source>
        <dbReference type="Pfam" id="PF13087"/>
    </source>
</evidence>
<feature type="domain" description="DNA2/NAM7 helicase-like C-terminal" evidence="11">
    <location>
        <begin position="1556"/>
        <end position="1752"/>
    </location>
</feature>
<dbReference type="InterPro" id="IPR024481">
    <property type="entry name" value="Helicase_Sen1_N"/>
</dbReference>
<feature type="compositionally biased region" description="Polar residues" evidence="8">
    <location>
        <begin position="1896"/>
        <end position="1916"/>
    </location>
</feature>
<feature type="compositionally biased region" description="Low complexity" evidence="8">
    <location>
        <begin position="1820"/>
        <end position="1832"/>
    </location>
</feature>
<dbReference type="Gene3D" id="3.40.50.300">
    <property type="entry name" value="P-loop containing nucleotide triphosphate hydrolases"/>
    <property type="match status" value="2"/>
</dbReference>
<sequence length="1974" mass="221440">MAELLDQINQLRALPEDLHFFCPRQGDDTGIYYEEDVANSDEQEDENQKNERKVHVQTAELRKRLTLDAMQILAFDGDEAEPHKIWITERLNTLMSSCDVCVRVFHQSRADWKQRLQEHYDEDNILDFLRVVDDQSTERIRSGLDTAKEVLLKLDPKHRKVNSLPPESTYAFFEGLSSDAVIRNEMFMRQHLDIPFQLVQTRKSLKIQNFLPSMTRFLFSDVEIRQNWAVYSWEKSRRNMLPLEFDWAVRDHLTEAMTKVQREIIQRDNLEHMNLITTFWKGAKLIVNRLTKDIMTDSLRGMQGDIYKLLIDHLPLQSAGFLDLVETLAILVNTAPAAFWDAMDATRATPASIAEQILNSPTLGKILLAATAQNPEQLKNLEEAFIWTQPYLKSMKPANLTPACRAFAVMLFDRLQSEMFPQDARDICFRQGLTVLASSFGAMNSATTPSTFVGQPTVNGMLEMLSTHIKIIASRLKSFDGTQVPEDSELAFNMIQQAFTLEAQSLAVERQLISAKEPSPTETPPSRPIWTAVIGAITSKNVGLAVSLLAAGRNLIGLEPLTMKAGFKIPATVRHFNDRFTLLSESITETVDRLAEFDGQSLGKLFEDKVAASSIICLLFSSTEDTRSSSIELLKVISGQEERRDALQHILRSYYANTLKGVRDSCAQIMRKKAFAPASSLIKTCSDIIDVMCNAQDGILRSRPLNTDEVQLTKDLWAGIWETLLMIFKTTEDWSNLGYDKSMMQEFCRDTMQFADQLFDHCSVFFTAIKPKSAGHEESESNTSLLASLLKSPTKTLSGMSKWLRLRDEFLSTKSVSLISKLLVRLRKVSIDVDPVTLDYMNKVLIGDVRAKLVPAQIAELQRALETHLGRPIEKPIEPVKTQASISDWASASAKLIERSTRAAKEYQTQRDLRAQKQVKKEVEKTATKSAKEEEFKLKRQADRERQRLEREAAAARRKKIGSEHTAEAGSGLDGLGVQGKEQAPKGEGLMHSSDESDNNDDFDEELFGPKTVKKPSGPKTNIINEIKTQQPVKKIKAVRSAKDMRARLAPDLGSLHRTILGWNYFHDGDFPPNSRPDLYSTVLNTFRTDADYKNTFEPLLLLEAWQSFVRAREENPPKPYEIRVVARSSVDSYHEVSSTMTHIENRDLSITEGDIVLLSQSGSPSPEDRHCLARVFRVSRKQAHIEVGYRVMPNNKLTPALVQNSTVFGTKIQSITPLEREYAALQGLAYYDLCTEILQGKPSPLLNYKDSQLDTLVSNYTVNKAQAKAVKSAIDNDAFTLIQGPPGSGKTKTIVAIVGAVLSDSFRQQGTAVKIPGQAPRADIASKKLLVCAPSNAAVDELVIRLKNGVKTLNGQERQLNIVRIGRSEAINAGVQDVMLEELVNKKLGKSSPKDKDASEANRKMFQEHKAISDQLRVVRDQLDSGAVKGDDATKLKDEVFALAKQKRMLGTKIDNFKDNEKTASRDADINRRRAQEQILGEAHVICATLSGSGHDMFRNLNVEFETVIVDEAAQCVEMSAIIPLKYGASKCILVGDPKQLPPTVFSRDAKRFLYEQSLFVRMQANHPKDVHLLDTQYRMHPEISWFPSQTFYDGKLLDGDDMAGLRKRPWHTSLVLGPYRFFDVQGQHQAAPKGRSLINQAEINVALQLYKRVTSDFPKFSFKNKIGIITPYKSQLKELKARFSQSYGPTILEDVDFNTTDAFQGRECEIIIFSCVRASPSGNIGFLQDIRRMNVGLTRAKSSLWVLGNSQSLVRGEFWKKLVDDAIKRDRYTTGDVPTMLQRHSSAYPAPRQEVSYQVPIQTREPVIKREVESQAMSRSGSGDSASSYESHSKRFKEEVKEEVMEEIKQEIKQEIKREMEVEAGMQAFPVGGKQKLSVQDDDVVMGEADSETMSEARTASGRSTPASGRNSATPGPEMLIGVPKPAAAQAGNTLEGIKATAPPAVKRRPKPRPKEVDPFIRRGPPKKPRGG</sequence>
<feature type="compositionally biased region" description="Basic and acidic residues" evidence="8">
    <location>
        <begin position="908"/>
        <end position="967"/>
    </location>
</feature>